<dbReference type="AlphaFoldDB" id="A0A5J4UL16"/>
<dbReference type="EMBL" id="SNRW01015143">
    <property type="protein sequence ID" value="KAA6370700.1"/>
    <property type="molecule type" value="Genomic_DNA"/>
</dbReference>
<sequence>MKTTSTKLKFPYEFINYDTYVQKLDKPEPFPTETWDYLRYYNLEDTRLMIEPLDYLIDMFFNYKVDMLQFISISACANAIKYALTYFDFKLDQDYTPKDDYASFVLSQNYWNIEHDSQAKFLQRQIESTTTGAILQITSNRAAQSIQSLCQGIYELKNICNK</sequence>
<evidence type="ECO:0000313" key="1">
    <source>
        <dbReference type="EMBL" id="KAA6370700.1"/>
    </source>
</evidence>
<comment type="caution">
    <text evidence="1">The sequence shown here is derived from an EMBL/GenBank/DDBJ whole genome shotgun (WGS) entry which is preliminary data.</text>
</comment>
<accession>A0A5J4UL16</accession>
<gene>
    <name evidence="1" type="ORF">EZS28_033773</name>
</gene>
<evidence type="ECO:0000313" key="2">
    <source>
        <dbReference type="Proteomes" id="UP000324800"/>
    </source>
</evidence>
<protein>
    <submittedName>
        <fullName evidence="1">Uncharacterized protein</fullName>
    </submittedName>
</protein>
<proteinExistence type="predicted"/>
<name>A0A5J4UL16_9EUKA</name>
<reference evidence="1 2" key="1">
    <citation type="submission" date="2019-03" db="EMBL/GenBank/DDBJ databases">
        <title>Single cell metagenomics reveals metabolic interactions within the superorganism composed of flagellate Streblomastix strix and complex community of Bacteroidetes bacteria on its surface.</title>
        <authorList>
            <person name="Treitli S.C."/>
            <person name="Kolisko M."/>
            <person name="Husnik F."/>
            <person name="Keeling P."/>
            <person name="Hampl V."/>
        </authorList>
    </citation>
    <scope>NUCLEOTIDE SEQUENCE [LARGE SCALE GENOMIC DNA]</scope>
    <source>
        <strain evidence="1">ST1C</strain>
    </source>
</reference>
<organism evidence="1 2">
    <name type="scientific">Streblomastix strix</name>
    <dbReference type="NCBI Taxonomy" id="222440"/>
    <lineage>
        <taxon>Eukaryota</taxon>
        <taxon>Metamonada</taxon>
        <taxon>Preaxostyla</taxon>
        <taxon>Oxymonadida</taxon>
        <taxon>Streblomastigidae</taxon>
        <taxon>Streblomastix</taxon>
    </lineage>
</organism>
<dbReference type="Proteomes" id="UP000324800">
    <property type="component" value="Unassembled WGS sequence"/>
</dbReference>